<dbReference type="Proteomes" id="UP000182179">
    <property type="component" value="Unassembled WGS sequence"/>
</dbReference>
<comment type="caution">
    <text evidence="1">The sequence shown here is derived from an EMBL/GenBank/DDBJ whole genome shotgun (WGS) entry which is preliminary data.</text>
</comment>
<dbReference type="Proteomes" id="UP000181661">
    <property type="component" value="Unassembled WGS sequence"/>
</dbReference>
<evidence type="ECO:0000313" key="3">
    <source>
        <dbReference type="Proteomes" id="UP000181661"/>
    </source>
</evidence>
<proteinExistence type="predicted"/>
<dbReference type="RefSeq" id="WP_071487749.1">
    <property type="nucleotide sequence ID" value="NZ_FNTS01000002.1"/>
</dbReference>
<keyword evidence="4" id="KW-1185">Reference proteome</keyword>
<dbReference type="EMBL" id="FNTS01000002">
    <property type="protein sequence ID" value="SEE38149.1"/>
    <property type="molecule type" value="Genomic_DNA"/>
</dbReference>
<evidence type="ECO:0000313" key="1">
    <source>
        <dbReference type="EMBL" id="OIN43337.1"/>
    </source>
</evidence>
<reference evidence="2 4" key="2">
    <citation type="submission" date="2016-10" db="EMBL/GenBank/DDBJ databases">
        <authorList>
            <person name="Varghese N."/>
            <person name="Submissions S."/>
        </authorList>
    </citation>
    <scope>NUCLEOTIDE SEQUENCE [LARGE SCALE GENOMIC DNA]</scope>
    <source>
        <strain evidence="2 4">BS2773</strain>
    </source>
</reference>
<evidence type="ECO:0000313" key="2">
    <source>
        <dbReference type="EMBL" id="SEE38149.1"/>
    </source>
</evidence>
<name>A0A1S2UAA7_9PSED</name>
<gene>
    <name evidence="1" type="ORF">BFL40_32315</name>
    <name evidence="2" type="ORF">SAMN04515675_5230</name>
</gene>
<sequence>MHVIAAPGHRVPMEEDPFQYIEGEEAVDVPDTSYYRRRLAAEELLVPAKQSRGSAKQVAKESAE</sequence>
<reference evidence="1 3" key="1">
    <citation type="submission" date="2016-08" db="EMBL/GenBank/DDBJ databases">
        <title>Draft genome sequence of Pseudomonas costantinii LMG 22119, type strain isolated from cultivated mushroom (Agaricus bisporus) sporophores.</title>
        <authorList>
            <person name="Tambong J.T."/>
        </authorList>
    </citation>
    <scope>NUCLEOTIDE SEQUENCE [LARGE SCALE GENOMIC DNA]</scope>
    <source>
        <strain evidence="1 3">LMG 22119</strain>
    </source>
</reference>
<dbReference type="EMBL" id="MDDR01000066">
    <property type="protein sequence ID" value="OIN43337.1"/>
    <property type="molecule type" value="Genomic_DNA"/>
</dbReference>
<accession>A0A1S2UAA7</accession>
<organism evidence="1 3">
    <name type="scientific">Pseudomonas costantinii</name>
    <dbReference type="NCBI Taxonomy" id="168469"/>
    <lineage>
        <taxon>Bacteria</taxon>
        <taxon>Pseudomonadati</taxon>
        <taxon>Pseudomonadota</taxon>
        <taxon>Gammaproteobacteria</taxon>
        <taxon>Pseudomonadales</taxon>
        <taxon>Pseudomonadaceae</taxon>
        <taxon>Pseudomonas</taxon>
    </lineage>
</organism>
<dbReference type="AlphaFoldDB" id="A0A1S2UAA7"/>
<dbReference type="OrthoDB" id="6434547at2"/>
<protein>
    <submittedName>
        <fullName evidence="1">DUF2635 domain-containing protein</fullName>
    </submittedName>
</protein>
<evidence type="ECO:0000313" key="4">
    <source>
        <dbReference type="Proteomes" id="UP000182179"/>
    </source>
</evidence>